<dbReference type="Proteomes" id="UP001152622">
    <property type="component" value="Chromosome 14"/>
</dbReference>
<feature type="compositionally biased region" description="Pro residues" evidence="1">
    <location>
        <begin position="71"/>
        <end position="81"/>
    </location>
</feature>
<keyword evidence="3" id="KW-1185">Reference proteome</keyword>
<feature type="region of interest" description="Disordered" evidence="1">
    <location>
        <begin position="1"/>
        <end position="22"/>
    </location>
</feature>
<sequence>MVETAAWGFAERSTRMPPPLRAFSLREDTGAGTRLQEKASHLRLTAHGSRVIIRRQRLPRRARERQSLRPAPTPPPLHGKR</sequence>
<gene>
    <name evidence="2" type="ORF">SKAU_G00324730</name>
</gene>
<reference evidence="2" key="1">
    <citation type="journal article" date="2023" name="Science">
        <title>Genome structures resolve the early diversification of teleost fishes.</title>
        <authorList>
            <person name="Parey E."/>
            <person name="Louis A."/>
            <person name="Montfort J."/>
            <person name="Bouchez O."/>
            <person name="Roques C."/>
            <person name="Iampietro C."/>
            <person name="Lluch J."/>
            <person name="Castinel A."/>
            <person name="Donnadieu C."/>
            <person name="Desvignes T."/>
            <person name="Floi Bucao C."/>
            <person name="Jouanno E."/>
            <person name="Wen M."/>
            <person name="Mejri S."/>
            <person name="Dirks R."/>
            <person name="Jansen H."/>
            <person name="Henkel C."/>
            <person name="Chen W.J."/>
            <person name="Zahm M."/>
            <person name="Cabau C."/>
            <person name="Klopp C."/>
            <person name="Thompson A.W."/>
            <person name="Robinson-Rechavi M."/>
            <person name="Braasch I."/>
            <person name="Lecointre G."/>
            <person name="Bobe J."/>
            <person name="Postlethwait J.H."/>
            <person name="Berthelot C."/>
            <person name="Roest Crollius H."/>
            <person name="Guiguen Y."/>
        </authorList>
    </citation>
    <scope>NUCLEOTIDE SEQUENCE</scope>
    <source>
        <strain evidence="2">WJC10195</strain>
    </source>
</reference>
<proteinExistence type="predicted"/>
<evidence type="ECO:0000313" key="2">
    <source>
        <dbReference type="EMBL" id="KAJ8342545.1"/>
    </source>
</evidence>
<dbReference type="EMBL" id="JAINUF010000014">
    <property type="protein sequence ID" value="KAJ8342545.1"/>
    <property type="molecule type" value="Genomic_DNA"/>
</dbReference>
<accession>A0A9Q1EPC4</accession>
<evidence type="ECO:0000256" key="1">
    <source>
        <dbReference type="SAM" id="MobiDB-lite"/>
    </source>
</evidence>
<name>A0A9Q1EPC4_SYNKA</name>
<feature type="compositionally biased region" description="Basic residues" evidence="1">
    <location>
        <begin position="52"/>
        <end position="63"/>
    </location>
</feature>
<protein>
    <submittedName>
        <fullName evidence="2">Uncharacterized protein</fullName>
    </submittedName>
</protein>
<dbReference type="AlphaFoldDB" id="A0A9Q1EPC4"/>
<feature type="region of interest" description="Disordered" evidence="1">
    <location>
        <begin position="47"/>
        <end position="81"/>
    </location>
</feature>
<comment type="caution">
    <text evidence="2">The sequence shown here is derived from an EMBL/GenBank/DDBJ whole genome shotgun (WGS) entry which is preliminary data.</text>
</comment>
<organism evidence="2 3">
    <name type="scientific">Synaphobranchus kaupii</name>
    <name type="common">Kaup's arrowtooth eel</name>
    <dbReference type="NCBI Taxonomy" id="118154"/>
    <lineage>
        <taxon>Eukaryota</taxon>
        <taxon>Metazoa</taxon>
        <taxon>Chordata</taxon>
        <taxon>Craniata</taxon>
        <taxon>Vertebrata</taxon>
        <taxon>Euteleostomi</taxon>
        <taxon>Actinopterygii</taxon>
        <taxon>Neopterygii</taxon>
        <taxon>Teleostei</taxon>
        <taxon>Anguilliformes</taxon>
        <taxon>Synaphobranchidae</taxon>
        <taxon>Synaphobranchus</taxon>
    </lineage>
</organism>
<evidence type="ECO:0000313" key="3">
    <source>
        <dbReference type="Proteomes" id="UP001152622"/>
    </source>
</evidence>